<evidence type="ECO:0000256" key="1">
    <source>
        <dbReference type="ARBA" id="ARBA00004251"/>
    </source>
</evidence>
<evidence type="ECO:0000259" key="16">
    <source>
        <dbReference type="Pfam" id="PF12810"/>
    </source>
</evidence>
<dbReference type="GO" id="GO:0005524">
    <property type="term" value="F:ATP binding"/>
    <property type="evidence" value="ECO:0007669"/>
    <property type="project" value="UniProtKB-KW"/>
</dbReference>
<evidence type="ECO:0000256" key="5">
    <source>
        <dbReference type="ARBA" id="ARBA00022692"/>
    </source>
</evidence>
<dbReference type="VEuPathDB" id="TrichDB:TVAG_052160"/>
<keyword evidence="4" id="KW-0808">Transferase</keyword>
<keyword evidence="5" id="KW-0812">Transmembrane</keyword>
<dbReference type="EMBL" id="DS113611">
    <property type="protein sequence ID" value="EAY00168.1"/>
    <property type="molecule type" value="Genomic_DNA"/>
</dbReference>
<keyword evidence="13" id="KW-1015">Disulfide bond</keyword>
<dbReference type="AlphaFoldDB" id="A2F4L2"/>
<evidence type="ECO:0000256" key="11">
    <source>
        <dbReference type="ARBA" id="ARBA00023136"/>
    </source>
</evidence>
<keyword evidence="15" id="KW-0325">Glycoprotein</keyword>
<dbReference type="VEuPathDB" id="TrichDB:TVAGG3_0047360"/>
<keyword evidence="6" id="KW-0732">Signal</keyword>
<dbReference type="KEGG" id="tva:4757987"/>
<keyword evidence="11" id="KW-0472">Membrane</keyword>
<sequence>MEASYTCTCKLNDSEDAVPQKVKLKTGKYLIELWGASGGCNTKERSGKGTYVWISLDLVKEQTFWIFVGGTSTYSNITMVKGGCNGGGDSHQGTFNDGNALIAGGGGGSTSICLSLFDSDRIAVAAGGGGCGRVGDGGNAGGLIGSNGTSIKPNFPGLGASQDGPGIGDFYIDGNNYVHKAENGKIKKGGKGYGLSYNGGCGGGGYYGRGGSYEAGGGGGSSFIKSGYYGRIQSGSETFRSPEGINEEGHYGNGFARIKFISYSCVVQYFNRNNFQFGSIYLFEYKN</sequence>
<dbReference type="RefSeq" id="XP_001313097.1">
    <property type="nucleotide sequence ID" value="XM_001313096.1"/>
</dbReference>
<keyword evidence="14" id="KW-0675">Receptor</keyword>
<evidence type="ECO:0000256" key="12">
    <source>
        <dbReference type="ARBA" id="ARBA00023137"/>
    </source>
</evidence>
<dbReference type="GO" id="GO:0004714">
    <property type="term" value="F:transmembrane receptor protein tyrosine kinase activity"/>
    <property type="evidence" value="ECO:0007669"/>
    <property type="project" value="UniProtKB-EC"/>
</dbReference>
<evidence type="ECO:0000256" key="14">
    <source>
        <dbReference type="ARBA" id="ARBA00023170"/>
    </source>
</evidence>
<evidence type="ECO:0000313" key="17">
    <source>
        <dbReference type="EMBL" id="EAY00168.1"/>
    </source>
</evidence>
<proteinExistence type="predicted"/>
<evidence type="ECO:0000256" key="3">
    <source>
        <dbReference type="ARBA" id="ARBA00022475"/>
    </source>
</evidence>
<keyword evidence="9" id="KW-0067">ATP-binding</keyword>
<evidence type="ECO:0000256" key="8">
    <source>
        <dbReference type="ARBA" id="ARBA00022777"/>
    </source>
</evidence>
<evidence type="ECO:0000256" key="2">
    <source>
        <dbReference type="ARBA" id="ARBA00011902"/>
    </source>
</evidence>
<dbReference type="Proteomes" id="UP000001542">
    <property type="component" value="Unassembled WGS sequence"/>
</dbReference>
<dbReference type="GO" id="GO:0005886">
    <property type="term" value="C:plasma membrane"/>
    <property type="evidence" value="ECO:0007669"/>
    <property type="project" value="UniProtKB-SubCell"/>
</dbReference>
<organism evidence="17 18">
    <name type="scientific">Trichomonas vaginalis (strain ATCC PRA-98 / G3)</name>
    <dbReference type="NCBI Taxonomy" id="412133"/>
    <lineage>
        <taxon>Eukaryota</taxon>
        <taxon>Metamonada</taxon>
        <taxon>Parabasalia</taxon>
        <taxon>Trichomonadida</taxon>
        <taxon>Trichomonadidae</taxon>
        <taxon>Trichomonas</taxon>
    </lineage>
</organism>
<accession>A2F4L2</accession>
<keyword evidence="18" id="KW-1185">Reference proteome</keyword>
<keyword evidence="12" id="KW-0829">Tyrosine-protein kinase</keyword>
<keyword evidence="3" id="KW-1003">Cell membrane</keyword>
<dbReference type="InParanoid" id="A2F4L2"/>
<evidence type="ECO:0000256" key="13">
    <source>
        <dbReference type="ARBA" id="ARBA00023157"/>
    </source>
</evidence>
<gene>
    <name evidence="17" type="ORF">TVAG_052160</name>
</gene>
<dbReference type="SMR" id="A2F4L2"/>
<feature type="domain" description="ALK/LTK-like glycine-rich" evidence="16">
    <location>
        <begin position="20"/>
        <end position="261"/>
    </location>
</feature>
<evidence type="ECO:0000256" key="7">
    <source>
        <dbReference type="ARBA" id="ARBA00022741"/>
    </source>
</evidence>
<protein>
    <recommendedName>
        <fullName evidence="2">receptor protein-tyrosine kinase</fullName>
        <ecNumber evidence="2">2.7.10.1</ecNumber>
    </recommendedName>
</protein>
<keyword evidence="7" id="KW-0547">Nucleotide-binding</keyword>
<dbReference type="Pfam" id="PF12810">
    <property type="entry name" value="ALK_LTK_GRD"/>
    <property type="match status" value="1"/>
</dbReference>
<keyword evidence="10" id="KW-1133">Transmembrane helix</keyword>
<dbReference type="InterPro" id="IPR055163">
    <property type="entry name" value="ALK/LTK-like_GRD"/>
</dbReference>
<evidence type="ECO:0000313" key="18">
    <source>
        <dbReference type="Proteomes" id="UP000001542"/>
    </source>
</evidence>
<evidence type="ECO:0000256" key="15">
    <source>
        <dbReference type="ARBA" id="ARBA00023180"/>
    </source>
</evidence>
<dbReference type="EC" id="2.7.10.1" evidence="2"/>
<evidence type="ECO:0000256" key="6">
    <source>
        <dbReference type="ARBA" id="ARBA00022729"/>
    </source>
</evidence>
<reference evidence="17" key="1">
    <citation type="submission" date="2006-10" db="EMBL/GenBank/DDBJ databases">
        <authorList>
            <person name="Amadeo P."/>
            <person name="Zhao Q."/>
            <person name="Wortman J."/>
            <person name="Fraser-Liggett C."/>
            <person name="Carlton J."/>
        </authorList>
    </citation>
    <scope>NUCLEOTIDE SEQUENCE</scope>
    <source>
        <strain evidence="17">G3</strain>
    </source>
</reference>
<evidence type="ECO:0000256" key="10">
    <source>
        <dbReference type="ARBA" id="ARBA00022989"/>
    </source>
</evidence>
<evidence type="ECO:0000256" key="4">
    <source>
        <dbReference type="ARBA" id="ARBA00022679"/>
    </source>
</evidence>
<name>A2F4L2_TRIV3</name>
<comment type="subcellular location">
    <subcellularLocation>
        <location evidence="1">Cell membrane</location>
        <topology evidence="1">Single-pass type I membrane protein</topology>
    </subcellularLocation>
</comment>
<keyword evidence="8" id="KW-0418">Kinase</keyword>
<reference evidence="17" key="2">
    <citation type="journal article" date="2007" name="Science">
        <title>Draft genome sequence of the sexually transmitted pathogen Trichomonas vaginalis.</title>
        <authorList>
            <person name="Carlton J.M."/>
            <person name="Hirt R.P."/>
            <person name="Silva J.C."/>
            <person name="Delcher A.L."/>
            <person name="Schatz M."/>
            <person name="Zhao Q."/>
            <person name="Wortman J.R."/>
            <person name="Bidwell S.L."/>
            <person name="Alsmark U.C.M."/>
            <person name="Besteiro S."/>
            <person name="Sicheritz-Ponten T."/>
            <person name="Noel C.J."/>
            <person name="Dacks J.B."/>
            <person name="Foster P.G."/>
            <person name="Simillion C."/>
            <person name="Van de Peer Y."/>
            <person name="Miranda-Saavedra D."/>
            <person name="Barton G.J."/>
            <person name="Westrop G.D."/>
            <person name="Mueller S."/>
            <person name="Dessi D."/>
            <person name="Fiori P.L."/>
            <person name="Ren Q."/>
            <person name="Paulsen I."/>
            <person name="Zhang H."/>
            <person name="Bastida-Corcuera F.D."/>
            <person name="Simoes-Barbosa A."/>
            <person name="Brown M.T."/>
            <person name="Hayes R.D."/>
            <person name="Mukherjee M."/>
            <person name="Okumura C.Y."/>
            <person name="Schneider R."/>
            <person name="Smith A.J."/>
            <person name="Vanacova S."/>
            <person name="Villalvazo M."/>
            <person name="Haas B.J."/>
            <person name="Pertea M."/>
            <person name="Feldblyum T.V."/>
            <person name="Utterback T.R."/>
            <person name="Shu C.L."/>
            <person name="Osoegawa K."/>
            <person name="de Jong P.J."/>
            <person name="Hrdy I."/>
            <person name="Horvathova L."/>
            <person name="Zubacova Z."/>
            <person name="Dolezal P."/>
            <person name="Malik S.B."/>
            <person name="Logsdon J.M. Jr."/>
            <person name="Henze K."/>
            <person name="Gupta A."/>
            <person name="Wang C.C."/>
            <person name="Dunne R.L."/>
            <person name="Upcroft J.A."/>
            <person name="Upcroft P."/>
            <person name="White O."/>
            <person name="Salzberg S.L."/>
            <person name="Tang P."/>
            <person name="Chiu C.-H."/>
            <person name="Lee Y.-S."/>
            <person name="Embley T.M."/>
            <person name="Coombs G.H."/>
            <person name="Mottram J.C."/>
            <person name="Tachezy J."/>
            <person name="Fraser-Liggett C.M."/>
            <person name="Johnson P.J."/>
        </authorList>
    </citation>
    <scope>NUCLEOTIDE SEQUENCE [LARGE SCALE GENOMIC DNA]</scope>
    <source>
        <strain evidence="17">G3</strain>
    </source>
</reference>
<evidence type="ECO:0000256" key="9">
    <source>
        <dbReference type="ARBA" id="ARBA00022840"/>
    </source>
</evidence>